<dbReference type="SUPFAM" id="SSF52156">
    <property type="entry name" value="Initiation factor IF2/eIF5b, domain 3"/>
    <property type="match status" value="1"/>
</dbReference>
<feature type="compositionally biased region" description="Basic and acidic residues" evidence="10">
    <location>
        <begin position="11"/>
        <end position="21"/>
    </location>
</feature>
<dbReference type="PANTHER" id="PTHR43381">
    <property type="entry name" value="TRANSLATION INITIATION FACTOR IF-2-RELATED"/>
    <property type="match status" value="1"/>
</dbReference>
<name>A0A0G0K5H3_9BACT</name>
<comment type="caution">
    <text evidence="8">Lacks conserved residue(s) required for the propagation of feature annotation.</text>
</comment>
<evidence type="ECO:0000256" key="2">
    <source>
        <dbReference type="ARBA" id="ARBA00020675"/>
    </source>
</evidence>
<organism evidence="12 13">
    <name type="scientific">Berkelbacteria bacterium GW2011_GWB1_38_5</name>
    <dbReference type="NCBI Taxonomy" id="1618336"/>
    <lineage>
        <taxon>Bacteria</taxon>
        <taxon>Candidatus Berkelbacteria</taxon>
    </lineage>
</organism>
<evidence type="ECO:0000256" key="7">
    <source>
        <dbReference type="ARBA" id="ARBA00025162"/>
    </source>
</evidence>
<reference evidence="12 13" key="1">
    <citation type="journal article" date="2015" name="Nature">
        <title>rRNA introns, odd ribosomes, and small enigmatic genomes across a large radiation of phyla.</title>
        <authorList>
            <person name="Brown C.T."/>
            <person name="Hug L.A."/>
            <person name="Thomas B.C."/>
            <person name="Sharon I."/>
            <person name="Castelle C.J."/>
            <person name="Singh A."/>
            <person name="Wilkins M.J."/>
            <person name="Williams K.H."/>
            <person name="Banfield J.F."/>
        </authorList>
    </citation>
    <scope>NUCLEOTIDE SEQUENCE [LARGE SCALE GENOMIC DNA]</scope>
</reference>
<comment type="function">
    <text evidence="7 8 9">One of the essential components for the initiation of protein synthesis. Protects formylmethionyl-tRNA from spontaneous hydrolysis and promotes its binding to the 30S ribosomal subunits. Also involved in the hydrolysis of GTP during the formation of the 70S ribosomal complex.</text>
</comment>
<evidence type="ECO:0000313" key="12">
    <source>
        <dbReference type="EMBL" id="KKQ74062.1"/>
    </source>
</evidence>
<dbReference type="GO" id="GO:0005829">
    <property type="term" value="C:cytosol"/>
    <property type="evidence" value="ECO:0007669"/>
    <property type="project" value="TreeGrafter"/>
</dbReference>
<feature type="domain" description="Tr-type G" evidence="11">
    <location>
        <begin position="121"/>
        <end position="317"/>
    </location>
</feature>
<keyword evidence="3 8" id="KW-0396">Initiation factor</keyword>
<evidence type="ECO:0000259" key="11">
    <source>
        <dbReference type="PROSITE" id="PS51722"/>
    </source>
</evidence>
<dbReference type="InterPro" id="IPR023115">
    <property type="entry name" value="TIF_IF2_dom3"/>
</dbReference>
<feature type="compositionally biased region" description="Basic residues" evidence="10">
    <location>
        <begin position="1"/>
        <end position="10"/>
    </location>
</feature>
<evidence type="ECO:0000256" key="5">
    <source>
        <dbReference type="ARBA" id="ARBA00022917"/>
    </source>
</evidence>
<dbReference type="Gene3D" id="2.40.30.10">
    <property type="entry name" value="Translation factors"/>
    <property type="match status" value="2"/>
</dbReference>
<dbReference type="PRINTS" id="PR00315">
    <property type="entry name" value="ELONGATNFCT"/>
</dbReference>
<comment type="similarity">
    <text evidence="1 8 9">Belongs to the TRAFAC class translation factor GTPase superfamily. Classic translation factor GTPase family. IF-2 subfamily.</text>
</comment>
<dbReference type="Pfam" id="PF00009">
    <property type="entry name" value="GTP_EFTU"/>
    <property type="match status" value="1"/>
</dbReference>
<dbReference type="Pfam" id="PF04760">
    <property type="entry name" value="IF2_N"/>
    <property type="match status" value="1"/>
</dbReference>
<feature type="binding site" evidence="8">
    <location>
        <begin position="130"/>
        <end position="137"/>
    </location>
    <ligand>
        <name>GTP</name>
        <dbReference type="ChEBI" id="CHEBI:37565"/>
    </ligand>
</feature>
<dbReference type="InterPro" id="IPR053905">
    <property type="entry name" value="EF-G-like_DII"/>
</dbReference>
<dbReference type="PROSITE" id="PS51722">
    <property type="entry name" value="G_TR_2"/>
    <property type="match status" value="1"/>
</dbReference>
<dbReference type="Pfam" id="PF11987">
    <property type="entry name" value="IF-2"/>
    <property type="match status" value="1"/>
</dbReference>
<dbReference type="SUPFAM" id="SSF50447">
    <property type="entry name" value="Translation proteins"/>
    <property type="match status" value="2"/>
</dbReference>
<dbReference type="InterPro" id="IPR009000">
    <property type="entry name" value="Transl_B-barrel_sf"/>
</dbReference>
<feature type="binding site" evidence="8">
    <location>
        <begin position="203"/>
        <end position="207"/>
    </location>
    <ligand>
        <name>GTP</name>
        <dbReference type="ChEBI" id="CHEBI:37565"/>
    </ligand>
</feature>
<dbReference type="GO" id="GO:0003924">
    <property type="term" value="F:GTPase activity"/>
    <property type="evidence" value="ECO:0007669"/>
    <property type="project" value="UniProtKB-UniRule"/>
</dbReference>
<dbReference type="Gene3D" id="3.40.50.300">
    <property type="entry name" value="P-loop containing nucleotide triphosphate hydrolases"/>
    <property type="match status" value="1"/>
</dbReference>
<evidence type="ECO:0000256" key="9">
    <source>
        <dbReference type="RuleBase" id="RU000644"/>
    </source>
</evidence>
<dbReference type="NCBIfam" id="TIGR00487">
    <property type="entry name" value="IF-2"/>
    <property type="match status" value="1"/>
</dbReference>
<dbReference type="FunFam" id="3.40.50.300:FF:000019">
    <property type="entry name" value="Translation initiation factor IF-2"/>
    <property type="match status" value="1"/>
</dbReference>
<evidence type="ECO:0000256" key="10">
    <source>
        <dbReference type="SAM" id="MobiDB-lite"/>
    </source>
</evidence>
<dbReference type="PANTHER" id="PTHR43381:SF5">
    <property type="entry name" value="TR-TYPE G DOMAIN-CONTAINING PROTEIN"/>
    <property type="match status" value="1"/>
</dbReference>
<evidence type="ECO:0000256" key="4">
    <source>
        <dbReference type="ARBA" id="ARBA00022741"/>
    </source>
</evidence>
<dbReference type="AlphaFoldDB" id="A0A0G0K5H3"/>
<comment type="caution">
    <text evidence="12">The sequence shown here is derived from an EMBL/GenBank/DDBJ whole genome shotgun (WGS) entry which is preliminary data.</text>
</comment>
<comment type="subcellular location">
    <subcellularLocation>
        <location evidence="8">Cytoplasm</location>
    </subcellularLocation>
</comment>
<keyword evidence="4 8" id="KW-0547">Nucleotide-binding</keyword>
<dbReference type="CDD" id="cd01887">
    <property type="entry name" value="IF2_eIF5B"/>
    <property type="match status" value="1"/>
</dbReference>
<dbReference type="InterPro" id="IPR015760">
    <property type="entry name" value="TIF_IF2"/>
</dbReference>
<evidence type="ECO:0000256" key="3">
    <source>
        <dbReference type="ARBA" id="ARBA00022540"/>
    </source>
</evidence>
<accession>A0A0G0K5H3</accession>
<dbReference type="Pfam" id="PF22042">
    <property type="entry name" value="EF-G_D2"/>
    <property type="match status" value="1"/>
</dbReference>
<keyword evidence="5 8" id="KW-0648">Protein biosynthesis</keyword>
<dbReference type="InterPro" id="IPR000795">
    <property type="entry name" value="T_Tr_GTP-bd_dom"/>
</dbReference>
<dbReference type="InterPro" id="IPR044145">
    <property type="entry name" value="IF2_II"/>
</dbReference>
<dbReference type="Proteomes" id="UP000034498">
    <property type="component" value="Unassembled WGS sequence"/>
</dbReference>
<dbReference type="InterPro" id="IPR006847">
    <property type="entry name" value="IF2_N"/>
</dbReference>
<dbReference type="STRING" id="1618336.US94_C0015G0010"/>
<dbReference type="PATRIC" id="fig|1618336.3.peg.308"/>
<evidence type="ECO:0000256" key="8">
    <source>
        <dbReference type="HAMAP-Rule" id="MF_00100"/>
    </source>
</evidence>
<feature type="binding site" evidence="8">
    <location>
        <begin position="257"/>
        <end position="260"/>
    </location>
    <ligand>
        <name>GTP</name>
        <dbReference type="ChEBI" id="CHEBI:37565"/>
    </ligand>
</feature>
<evidence type="ECO:0000256" key="6">
    <source>
        <dbReference type="ARBA" id="ARBA00023134"/>
    </source>
</evidence>
<dbReference type="CDD" id="cd03702">
    <property type="entry name" value="IF2_mtIF2_II"/>
    <property type="match status" value="1"/>
</dbReference>
<dbReference type="InterPro" id="IPR000178">
    <property type="entry name" value="TF_IF2_bacterial-like"/>
</dbReference>
<dbReference type="InterPro" id="IPR027417">
    <property type="entry name" value="P-loop_NTPase"/>
</dbReference>
<evidence type="ECO:0000313" key="13">
    <source>
        <dbReference type="Proteomes" id="UP000034498"/>
    </source>
</evidence>
<dbReference type="InterPro" id="IPR005225">
    <property type="entry name" value="Small_GTP-bd"/>
</dbReference>
<dbReference type="NCBIfam" id="TIGR00231">
    <property type="entry name" value="small_GTP"/>
    <property type="match status" value="1"/>
</dbReference>
<proteinExistence type="inferred from homology"/>
<keyword evidence="6 8" id="KW-0342">GTP-binding</keyword>
<evidence type="ECO:0000256" key="1">
    <source>
        <dbReference type="ARBA" id="ARBA00007733"/>
    </source>
</evidence>
<keyword evidence="8" id="KW-0963">Cytoplasm</keyword>
<dbReference type="Gene3D" id="3.40.50.10050">
    <property type="entry name" value="Translation initiation factor IF- 2, domain 3"/>
    <property type="match status" value="1"/>
</dbReference>
<protein>
    <recommendedName>
        <fullName evidence="2 8">Translation initiation factor IF-2</fullName>
    </recommendedName>
</protein>
<gene>
    <name evidence="8" type="primary">infB</name>
    <name evidence="12" type="ORF">US94_C0015G0010</name>
</gene>
<sequence>MAKRKQRKLSKKEAKAEGKRLTQVEENKAVKEAKVEKEKTEKRIVLISPVLTVREFADILNLSVTEIISKLVKNGVMATINELIDFDTMAIIADEFAVEVKLKEEEKIVASLKQVKKNLKPRSPVVTVMGHVDHGKTKLLDAIRHTDVIATEAGGITQHIGAYQVTIRPKDETSSQGSKSNREILRKTQDDFASKSRKITFLDTPGHEAFSAMRAHGANITDVVVLVVAANDGVKPQTIEAINHAKEAGVPIVVAINKVDLPDADIDKTKRQLADNGLLSEQWGGDVPMINVSAKETKNIDSLLEMILLVADLKELKADPTLSATGVVIESHMQSGMGPIATVLVQEGTLKIGDPIVIGDTYGKVRIMENYLGKKIKEAAPSVPVRIAGLQDLPDFGNRFLVVENEKTAKELTKTKTIKRRVISITELSQDIKAGKIKELKIVLKSDVAGSLEAIKSSLKNLEDKEVKIKIIHEGVGDISESDINMAVASHALVIGFRVKASTDVMNLARRENIKISIYDIIYQLLDDLTAALSGLLEPEIIETEIGRLSILAVFKTSKNEKIIGGKVTKGKLEDHCQVRIVRDKDTIGMGEITSLQQNKKDTSEVAEGFECGLKVESPTKILVGDSLECYKKEERTRKLGE</sequence>
<feature type="region of interest" description="Disordered" evidence="10">
    <location>
        <begin position="1"/>
        <end position="21"/>
    </location>
</feature>
<dbReference type="FunFam" id="3.40.50.10050:FF:000001">
    <property type="entry name" value="Translation initiation factor IF-2"/>
    <property type="match status" value="1"/>
</dbReference>
<dbReference type="FunFam" id="2.40.30.10:FF:000008">
    <property type="entry name" value="Translation initiation factor IF-2"/>
    <property type="match status" value="1"/>
</dbReference>
<dbReference type="FunFam" id="2.40.30.10:FF:000054">
    <property type="entry name" value="Translation initiation factor IF-2"/>
    <property type="match status" value="1"/>
</dbReference>
<dbReference type="InterPro" id="IPR036925">
    <property type="entry name" value="TIF_IF2_dom3_sf"/>
</dbReference>
<dbReference type="CDD" id="cd03692">
    <property type="entry name" value="mtIF2_IVc"/>
    <property type="match status" value="1"/>
</dbReference>
<dbReference type="EMBL" id="LBUX01000015">
    <property type="protein sequence ID" value="KKQ74062.1"/>
    <property type="molecule type" value="Genomic_DNA"/>
</dbReference>
<dbReference type="SUPFAM" id="SSF52540">
    <property type="entry name" value="P-loop containing nucleoside triphosphate hydrolases"/>
    <property type="match status" value="1"/>
</dbReference>
<dbReference type="GO" id="GO:0005525">
    <property type="term" value="F:GTP binding"/>
    <property type="evidence" value="ECO:0007669"/>
    <property type="project" value="UniProtKB-KW"/>
</dbReference>
<dbReference type="HAMAP" id="MF_00100_B">
    <property type="entry name" value="IF_2_B"/>
    <property type="match status" value="1"/>
</dbReference>
<dbReference type="GO" id="GO:0003743">
    <property type="term" value="F:translation initiation factor activity"/>
    <property type="evidence" value="ECO:0007669"/>
    <property type="project" value="UniProtKB-UniRule"/>
</dbReference>